<dbReference type="EMBL" id="OW240917">
    <property type="protein sequence ID" value="CAH2301345.1"/>
    <property type="molecule type" value="Genomic_DNA"/>
</dbReference>
<feature type="compositionally biased region" description="Polar residues" evidence="1">
    <location>
        <begin position="18"/>
        <end position="35"/>
    </location>
</feature>
<accession>A0AAD1WBI0</accession>
<proteinExistence type="predicted"/>
<gene>
    <name evidence="2" type="ORF">PECUL_23A015744</name>
</gene>
<evidence type="ECO:0000256" key="1">
    <source>
        <dbReference type="SAM" id="MobiDB-lite"/>
    </source>
</evidence>
<reference evidence="2" key="1">
    <citation type="submission" date="2022-03" db="EMBL/GenBank/DDBJ databases">
        <authorList>
            <person name="Alioto T."/>
            <person name="Alioto T."/>
            <person name="Gomez Garrido J."/>
        </authorList>
    </citation>
    <scope>NUCLEOTIDE SEQUENCE</scope>
</reference>
<dbReference type="AlphaFoldDB" id="A0AAD1WBI0"/>
<dbReference type="Proteomes" id="UP001295444">
    <property type="component" value="Chromosome 06"/>
</dbReference>
<keyword evidence="3" id="KW-1185">Reference proteome</keyword>
<evidence type="ECO:0000313" key="3">
    <source>
        <dbReference type="Proteomes" id="UP001295444"/>
    </source>
</evidence>
<evidence type="ECO:0000313" key="2">
    <source>
        <dbReference type="EMBL" id="CAH2301345.1"/>
    </source>
</evidence>
<feature type="region of interest" description="Disordered" evidence="1">
    <location>
        <begin position="1"/>
        <end position="55"/>
    </location>
</feature>
<name>A0AAD1WBI0_PELCU</name>
<feature type="compositionally biased region" description="Basic and acidic residues" evidence="1">
    <location>
        <begin position="1"/>
        <end position="12"/>
    </location>
</feature>
<protein>
    <submittedName>
        <fullName evidence="2">Uncharacterized protein</fullName>
    </submittedName>
</protein>
<sequence>MARKKDNDKDKNPTTTTIHSTKQINSYYSPKTSSSELKRRSYANEPISSNVEIDQHTSGTIEEDFIIKEPVLSQQNISEMLEGLYKKIKFDFESNMQDLNKEVSQLTATLST</sequence>
<organism evidence="2 3">
    <name type="scientific">Pelobates cultripes</name>
    <name type="common">Western spadefoot toad</name>
    <dbReference type="NCBI Taxonomy" id="61616"/>
    <lineage>
        <taxon>Eukaryota</taxon>
        <taxon>Metazoa</taxon>
        <taxon>Chordata</taxon>
        <taxon>Craniata</taxon>
        <taxon>Vertebrata</taxon>
        <taxon>Euteleostomi</taxon>
        <taxon>Amphibia</taxon>
        <taxon>Batrachia</taxon>
        <taxon>Anura</taxon>
        <taxon>Pelobatoidea</taxon>
        <taxon>Pelobatidae</taxon>
        <taxon>Pelobates</taxon>
    </lineage>
</organism>
<feature type="compositionally biased region" description="Polar residues" evidence="1">
    <location>
        <begin position="46"/>
        <end position="55"/>
    </location>
</feature>